<name>A0AAW9QD85_9BURK</name>
<reference evidence="2 3" key="1">
    <citation type="submission" date="2024-02" db="EMBL/GenBank/DDBJ databases">
        <title>Genome sequence of Aquincola sp. MAHUQ-54.</title>
        <authorList>
            <person name="Huq M.A."/>
        </authorList>
    </citation>
    <scope>NUCLEOTIDE SEQUENCE [LARGE SCALE GENOMIC DNA]</scope>
    <source>
        <strain evidence="2 3">MAHUQ-54</strain>
    </source>
</reference>
<dbReference type="EMBL" id="JAZIBG010000017">
    <property type="protein sequence ID" value="MEF7613369.1"/>
    <property type="molecule type" value="Genomic_DNA"/>
</dbReference>
<evidence type="ECO:0000313" key="3">
    <source>
        <dbReference type="Proteomes" id="UP001336250"/>
    </source>
</evidence>
<accession>A0AAW9QD85</accession>
<dbReference type="AlphaFoldDB" id="A0AAW9QD85"/>
<organism evidence="2 3">
    <name type="scientific">Aquincola agrisoli</name>
    <dbReference type="NCBI Taxonomy" id="3119538"/>
    <lineage>
        <taxon>Bacteria</taxon>
        <taxon>Pseudomonadati</taxon>
        <taxon>Pseudomonadota</taxon>
        <taxon>Betaproteobacteria</taxon>
        <taxon>Burkholderiales</taxon>
        <taxon>Sphaerotilaceae</taxon>
        <taxon>Aquincola</taxon>
    </lineage>
</organism>
<gene>
    <name evidence="2" type="ORF">V4F39_05545</name>
</gene>
<dbReference type="RefSeq" id="WP_332288309.1">
    <property type="nucleotide sequence ID" value="NZ_JAZIBG010000017.1"/>
</dbReference>
<sequence>MELNDSLKSARDKARSARRSIKRKFAEGATGGGEKPSDRELAEADALDAAALQAETALRAALHEWTGGARRACA</sequence>
<proteinExistence type="predicted"/>
<feature type="region of interest" description="Disordered" evidence="1">
    <location>
        <begin position="1"/>
        <end position="41"/>
    </location>
</feature>
<dbReference type="Proteomes" id="UP001336250">
    <property type="component" value="Unassembled WGS sequence"/>
</dbReference>
<protein>
    <submittedName>
        <fullName evidence="2">Uncharacterized protein</fullName>
    </submittedName>
</protein>
<evidence type="ECO:0000313" key="2">
    <source>
        <dbReference type="EMBL" id="MEF7613369.1"/>
    </source>
</evidence>
<keyword evidence="3" id="KW-1185">Reference proteome</keyword>
<evidence type="ECO:0000256" key="1">
    <source>
        <dbReference type="SAM" id="MobiDB-lite"/>
    </source>
</evidence>
<comment type="caution">
    <text evidence="2">The sequence shown here is derived from an EMBL/GenBank/DDBJ whole genome shotgun (WGS) entry which is preliminary data.</text>
</comment>